<protein>
    <submittedName>
        <fullName evidence="1">Uncharacterized protein</fullName>
    </submittedName>
</protein>
<reference evidence="1 2" key="1">
    <citation type="journal article" date="2022" name="Hortic Res">
        <title>A haplotype resolved chromosomal level avocado genome allows analysis of novel avocado genes.</title>
        <authorList>
            <person name="Nath O."/>
            <person name="Fletcher S.J."/>
            <person name="Hayward A."/>
            <person name="Shaw L.M."/>
            <person name="Masouleh A.K."/>
            <person name="Furtado A."/>
            <person name="Henry R.J."/>
            <person name="Mitter N."/>
        </authorList>
    </citation>
    <scope>NUCLEOTIDE SEQUENCE [LARGE SCALE GENOMIC DNA]</scope>
    <source>
        <strain evidence="2">cv. Hass</strain>
    </source>
</reference>
<dbReference type="EMBL" id="CM056814">
    <property type="protein sequence ID" value="KAJ8626932.1"/>
    <property type="molecule type" value="Genomic_DNA"/>
</dbReference>
<gene>
    <name evidence="1" type="ORF">MRB53_020239</name>
</gene>
<proteinExistence type="predicted"/>
<name>A0ACC2L0P1_PERAE</name>
<accession>A0ACC2L0P1</accession>
<dbReference type="Proteomes" id="UP001234297">
    <property type="component" value="Chromosome 6"/>
</dbReference>
<sequence length="1553" mass="171993">MKGKLGQGSTAESVKALFGDKIAGLLDDRFEGSNDEFQIFMEVFHGNDKGHASKRCLVTGAINAETDGSKAENALCCMSQSSVEDSPVENVCTSREDFKCADVKRIKLSDGPLNHANKASSACLSDVKKDLLAPSKEVSSSMPTPGSNCFDEITTCHLVESSTKGIFSSCILLKRHGEADNNEEIDDHETSNRTKIATARGGDVKETSECKVITSPIAQESFTHKLLPVVAVNDAEEDPRALEAIKERSKDSDLRKSKTFNVSWKACIGDLRLHLREHIDHVLVAAGWGFEVRQRNTRFSSDTFFRTPKGMIIHTLSKAWLLCGESLFAGGIYSTEDDGRQWEDVPGFWCDLSDTLAYIEKDMQQTEPSILLSQRWCLLDPFVTMMFIDRKMSVLKAGRAVKAVNGVSVDLGKTTDVISVGQDVDAISSQPMGPFGDPLSSLNQSLVPPHVISSQPMGTFGDQSSSLNQSLVPAHESDSICTQLDTCLHDTPLISEGAERVVDVIKDVYYQQDGGGSFSILGEHNSRHGDLKLASTFGGSNQYLFCKEACKKNLRSLTRSFENGSSDAGDLNRMVHNLSASEAKKTIRSLGKTNVSEREPIFSQPKDSLVNNPSAQLSAAPYYEALRYQDLKRVESVSMGAATNCMPLREHSQHTTLDLNVGTSGTDIQEIMKQQMQENMIPSRCNDDARKYDYLLGVMDDRIKTDKRKDDHIEGSLVVSGLQEKSNPSENGMELVVRPAGCRKEELSVAAETSGVKTKVTYEAGSEIVLTKQIRRSKRISEIQVTEMHCDDKNVDCPMPHQFKTRDFNSIHLNTNLERITRGRLRKCQTHFSSNTHAENPDKIMAVGVSKHQCIRPSKCKTFQHTCSELEEPVAMAHGAKGLIKFECKNNIDEAHSHNVNDALVNSQTSKKTLKGTTKYELHNENGRKRSRGCRIDDDDLLIASMMRNEDLSSQTNIKDSHSKPVRKLKSQNVSCKLLVRTPRKRGKNSHGKCNSGAKMVLSWLIDAGFLSVNDVIQYRNPKDNEVIKYGWVKRDGIFCKCCKTMFSVSNFKGHAGCKPYRPCLNLFLESGKPFILCQLQAWSAEYMARKGAVQVEEADEQDQNDDACGLCGDGGELICCDNCPSTFHQACLSMQEVPQGSWYCPSCTCRSCGDVATGKETSTSLVTFKCFQCEHRYHKTCIIGKGICGGVLVSDKWFCDEKCQKVYVDLHSRVGVLNNISDGFSWTLLRCIVGDQKVNSAQKIAAMAECNTKLAVALSVVEESFLPMLDSRTGVDMIPHILYNRGSNFARLSYQGFYTVVLEKDDELISVASIRVHGVMVAEMPLIATCSQHRRQGMCRRLMSVIEEMLKSCKVEKLVLVAIPDLLDTWMLGFGFKPMEDKEREKLNTVNLMVFPGTTLLEKNLCEIDAVEPRQEDGSVAAGAMRALGKQEAFIVGNDVQVDTVLPDFKDLQLEEQGASQQKYFKQHSLGEPVQTLTASEDQNVSNVEFCSAKAEILDNNDKKLHTDTGLNVTDIVISDQRVSVPGNMAARKREKVRILPPRLAKLKTACP</sequence>
<keyword evidence="2" id="KW-1185">Reference proteome</keyword>
<evidence type="ECO:0000313" key="1">
    <source>
        <dbReference type="EMBL" id="KAJ8626932.1"/>
    </source>
</evidence>
<comment type="caution">
    <text evidence="1">The sequence shown here is derived from an EMBL/GenBank/DDBJ whole genome shotgun (WGS) entry which is preliminary data.</text>
</comment>
<evidence type="ECO:0000313" key="2">
    <source>
        <dbReference type="Proteomes" id="UP001234297"/>
    </source>
</evidence>
<organism evidence="1 2">
    <name type="scientific">Persea americana</name>
    <name type="common">Avocado</name>
    <dbReference type="NCBI Taxonomy" id="3435"/>
    <lineage>
        <taxon>Eukaryota</taxon>
        <taxon>Viridiplantae</taxon>
        <taxon>Streptophyta</taxon>
        <taxon>Embryophyta</taxon>
        <taxon>Tracheophyta</taxon>
        <taxon>Spermatophyta</taxon>
        <taxon>Magnoliopsida</taxon>
        <taxon>Magnoliidae</taxon>
        <taxon>Laurales</taxon>
        <taxon>Lauraceae</taxon>
        <taxon>Persea</taxon>
    </lineage>
</organism>